<protein>
    <submittedName>
        <fullName evidence="9">Methionine import system permease protein MetP</fullName>
    </submittedName>
</protein>
<sequence length="155" mass="16543">MHNRSFIILLVLLLPVTKLILGTTIGPLPASVSLSVASLAYFARLVESSLSEVDKGVIEASKAFGASNLTIIKGVLLPEALPGIYRGITILAIGLIGNSASAGMVDGGGIGDLAIRFGFYRYQTDIMIITVVLLIVLVQIIQMFGDWIAKRTERK</sequence>
<name>A0A5J4RJV9_9ZZZZ</name>
<dbReference type="EMBL" id="SNRY01001062">
    <property type="protein sequence ID" value="KAA6333862.1"/>
    <property type="molecule type" value="Genomic_DNA"/>
</dbReference>
<dbReference type="CDD" id="cd06261">
    <property type="entry name" value="TM_PBP2"/>
    <property type="match status" value="1"/>
</dbReference>
<gene>
    <name evidence="9" type="ORF">EZS27_017767</name>
</gene>
<dbReference type="GO" id="GO:0005886">
    <property type="term" value="C:plasma membrane"/>
    <property type="evidence" value="ECO:0007669"/>
    <property type="project" value="UniProtKB-SubCell"/>
</dbReference>
<dbReference type="InterPro" id="IPR000515">
    <property type="entry name" value="MetI-like"/>
</dbReference>
<dbReference type="GO" id="GO:0048473">
    <property type="term" value="P:D-methionine transmembrane transport"/>
    <property type="evidence" value="ECO:0007669"/>
    <property type="project" value="TreeGrafter"/>
</dbReference>
<keyword evidence="4 7" id="KW-0812">Transmembrane</keyword>
<evidence type="ECO:0000256" key="4">
    <source>
        <dbReference type="ARBA" id="ARBA00022692"/>
    </source>
</evidence>
<feature type="transmembrane region" description="Helical" evidence="7">
    <location>
        <begin position="126"/>
        <end position="149"/>
    </location>
</feature>
<keyword evidence="6 7" id="KW-0472">Membrane</keyword>
<dbReference type="AlphaFoldDB" id="A0A5J4RJV9"/>
<dbReference type="InterPro" id="IPR051322">
    <property type="entry name" value="AA_ABC_Transporter_Permease"/>
</dbReference>
<evidence type="ECO:0000256" key="1">
    <source>
        <dbReference type="ARBA" id="ARBA00004651"/>
    </source>
</evidence>
<keyword evidence="5 7" id="KW-1133">Transmembrane helix</keyword>
<proteinExistence type="predicted"/>
<dbReference type="PANTHER" id="PTHR30450:SF1">
    <property type="entry name" value="D-METHIONINE TRANSPORT SYSTEM PERMEASE PROTEIN METI-RELATED"/>
    <property type="match status" value="1"/>
</dbReference>
<evidence type="ECO:0000256" key="3">
    <source>
        <dbReference type="ARBA" id="ARBA00022475"/>
    </source>
</evidence>
<reference evidence="9" key="1">
    <citation type="submission" date="2019-03" db="EMBL/GenBank/DDBJ databases">
        <title>Single cell metagenomics reveals metabolic interactions within the superorganism composed of flagellate Streblomastix strix and complex community of Bacteroidetes bacteria on its surface.</title>
        <authorList>
            <person name="Treitli S.C."/>
            <person name="Kolisko M."/>
            <person name="Husnik F."/>
            <person name="Keeling P."/>
            <person name="Hampl V."/>
        </authorList>
    </citation>
    <scope>NUCLEOTIDE SEQUENCE</scope>
    <source>
        <strain evidence="9">STM</strain>
    </source>
</reference>
<keyword evidence="2" id="KW-0813">Transport</keyword>
<dbReference type="Gene3D" id="1.10.3720.10">
    <property type="entry name" value="MetI-like"/>
    <property type="match status" value="1"/>
</dbReference>
<dbReference type="PANTHER" id="PTHR30450">
    <property type="entry name" value="ABC TRANSPORTER PERMEASE"/>
    <property type="match status" value="1"/>
</dbReference>
<keyword evidence="3" id="KW-1003">Cell membrane</keyword>
<evidence type="ECO:0000256" key="2">
    <source>
        <dbReference type="ARBA" id="ARBA00022448"/>
    </source>
</evidence>
<evidence type="ECO:0000256" key="7">
    <source>
        <dbReference type="SAM" id="Phobius"/>
    </source>
</evidence>
<accession>A0A5J4RJV9</accession>
<evidence type="ECO:0000256" key="5">
    <source>
        <dbReference type="ARBA" id="ARBA00022989"/>
    </source>
</evidence>
<dbReference type="InterPro" id="IPR035906">
    <property type="entry name" value="MetI-like_sf"/>
</dbReference>
<evidence type="ECO:0000313" key="9">
    <source>
        <dbReference type="EMBL" id="KAA6333862.1"/>
    </source>
</evidence>
<comment type="subcellular location">
    <subcellularLocation>
        <location evidence="1">Cell membrane</location>
        <topology evidence="1">Multi-pass membrane protein</topology>
    </subcellularLocation>
</comment>
<feature type="domain" description="ABC transmembrane type-1" evidence="8">
    <location>
        <begin position="1"/>
        <end position="145"/>
    </location>
</feature>
<comment type="caution">
    <text evidence="9">The sequence shown here is derived from an EMBL/GenBank/DDBJ whole genome shotgun (WGS) entry which is preliminary data.</text>
</comment>
<organism evidence="9">
    <name type="scientific">termite gut metagenome</name>
    <dbReference type="NCBI Taxonomy" id="433724"/>
    <lineage>
        <taxon>unclassified sequences</taxon>
        <taxon>metagenomes</taxon>
        <taxon>organismal metagenomes</taxon>
    </lineage>
</organism>
<evidence type="ECO:0000259" key="8">
    <source>
        <dbReference type="PROSITE" id="PS50928"/>
    </source>
</evidence>
<dbReference type="PROSITE" id="PS50928">
    <property type="entry name" value="ABC_TM1"/>
    <property type="match status" value="1"/>
</dbReference>
<dbReference type="SUPFAM" id="SSF161098">
    <property type="entry name" value="MetI-like"/>
    <property type="match status" value="1"/>
</dbReference>
<evidence type="ECO:0000256" key="6">
    <source>
        <dbReference type="ARBA" id="ARBA00023136"/>
    </source>
</evidence>
<dbReference type="Pfam" id="PF00528">
    <property type="entry name" value="BPD_transp_1"/>
    <property type="match status" value="1"/>
</dbReference>